<sequence length="49" mass="5485">MPAIMQEFLAFPSYIPGGPRKDAQSQEFNDLGEFKAEKDAQSQEFSDMG</sequence>
<evidence type="ECO:0000256" key="1">
    <source>
        <dbReference type="SAM" id="MobiDB-lite"/>
    </source>
</evidence>
<dbReference type="Proteomes" id="UP001338137">
    <property type="component" value="Unassembled WGS sequence"/>
</dbReference>
<protein>
    <submittedName>
        <fullName evidence="2">Uncharacterized protein</fullName>
    </submittedName>
</protein>
<feature type="region of interest" description="Disordered" evidence="1">
    <location>
        <begin position="15"/>
        <end position="49"/>
    </location>
</feature>
<name>A0ABU6FVY6_9BACL</name>
<evidence type="ECO:0000313" key="2">
    <source>
        <dbReference type="EMBL" id="MEC0226058.1"/>
    </source>
</evidence>
<accession>A0ABU6FVY6</accession>
<comment type="caution">
    <text evidence="2">The sequence shown here is derived from an EMBL/GenBank/DDBJ whole genome shotgun (WGS) entry which is preliminary data.</text>
</comment>
<feature type="compositionally biased region" description="Basic and acidic residues" evidence="1">
    <location>
        <begin position="32"/>
        <end position="41"/>
    </location>
</feature>
<evidence type="ECO:0000313" key="3">
    <source>
        <dbReference type="Proteomes" id="UP001338137"/>
    </source>
</evidence>
<keyword evidence="3" id="KW-1185">Reference proteome</keyword>
<gene>
    <name evidence="2" type="ORF">P4I72_02820</name>
</gene>
<dbReference type="RefSeq" id="WP_326070469.1">
    <property type="nucleotide sequence ID" value="NZ_JARLKY010000007.1"/>
</dbReference>
<reference evidence="2 3" key="1">
    <citation type="submission" date="2023-03" db="EMBL/GenBank/DDBJ databases">
        <title>Bacillus Genome Sequencing.</title>
        <authorList>
            <person name="Dunlap C."/>
        </authorList>
    </citation>
    <scope>NUCLEOTIDE SEQUENCE [LARGE SCALE GENOMIC DNA]</scope>
    <source>
        <strain evidence="2 3">BD-533</strain>
    </source>
</reference>
<proteinExistence type="predicted"/>
<dbReference type="EMBL" id="JARLKY010000007">
    <property type="protein sequence ID" value="MEC0226058.1"/>
    <property type="molecule type" value="Genomic_DNA"/>
</dbReference>
<organism evidence="2 3">
    <name type="scientific">Paenibacillus alba</name>
    <dbReference type="NCBI Taxonomy" id="1197127"/>
    <lineage>
        <taxon>Bacteria</taxon>
        <taxon>Bacillati</taxon>
        <taxon>Bacillota</taxon>
        <taxon>Bacilli</taxon>
        <taxon>Bacillales</taxon>
        <taxon>Paenibacillaceae</taxon>
        <taxon>Paenibacillus</taxon>
    </lineage>
</organism>